<gene>
    <name evidence="2" type="ORF">FUA26_08695</name>
</gene>
<dbReference type="AlphaFoldDB" id="A0A5C7AST1"/>
<dbReference type="EMBL" id="VOSC01000023">
    <property type="protein sequence ID" value="TXE11134.1"/>
    <property type="molecule type" value="Genomic_DNA"/>
</dbReference>
<sequence length="154" mass="18236">MRLVISMVKHICFYTVLLFCMMSFAQDVSISSRFSQEGKLYKNVDETKNQLTKPIASFKEGQKCIVIAYLGNDNYKIQFKDWVGLVTIEDLEVNDAIEDLYFDFQDKEHERRIQEEEARRQKLYQIVNKDKIEKEKRRLDSIAKVEAAERKRIA</sequence>
<keyword evidence="1" id="KW-0732">Signal</keyword>
<dbReference type="OrthoDB" id="1453174at2"/>
<evidence type="ECO:0000256" key="1">
    <source>
        <dbReference type="SAM" id="SignalP"/>
    </source>
</evidence>
<reference evidence="3" key="1">
    <citation type="submission" date="2019-08" db="EMBL/GenBank/DDBJ databases">
        <title>Seonamhaeicola sediminis sp. nov., isolated from marine sediment.</title>
        <authorList>
            <person name="Cao W.R."/>
        </authorList>
    </citation>
    <scope>NUCLEOTIDE SEQUENCE [LARGE SCALE GENOMIC DNA]</scope>
    <source>
        <strain evidence="3">Gy8</strain>
    </source>
</reference>
<name>A0A5C7AST1_9FLAO</name>
<proteinExistence type="predicted"/>
<comment type="caution">
    <text evidence="2">The sequence shown here is derived from an EMBL/GenBank/DDBJ whole genome shotgun (WGS) entry which is preliminary data.</text>
</comment>
<protein>
    <recommendedName>
        <fullName evidence="4">SH3 domain-containing protein</fullName>
    </recommendedName>
</protein>
<evidence type="ECO:0000313" key="2">
    <source>
        <dbReference type="EMBL" id="TXE11134.1"/>
    </source>
</evidence>
<accession>A0A5C7AST1</accession>
<organism evidence="2 3">
    <name type="scientific">Seonamhaeicola algicola</name>
    <dbReference type="NCBI Taxonomy" id="1719036"/>
    <lineage>
        <taxon>Bacteria</taxon>
        <taxon>Pseudomonadati</taxon>
        <taxon>Bacteroidota</taxon>
        <taxon>Flavobacteriia</taxon>
        <taxon>Flavobacteriales</taxon>
        <taxon>Flavobacteriaceae</taxon>
    </lineage>
</organism>
<feature type="non-terminal residue" evidence="2">
    <location>
        <position position="154"/>
    </location>
</feature>
<feature type="chain" id="PRO_5023020587" description="SH3 domain-containing protein" evidence="1">
    <location>
        <begin position="26"/>
        <end position="154"/>
    </location>
</feature>
<evidence type="ECO:0008006" key="4">
    <source>
        <dbReference type="Google" id="ProtNLM"/>
    </source>
</evidence>
<keyword evidence="3" id="KW-1185">Reference proteome</keyword>
<feature type="signal peptide" evidence="1">
    <location>
        <begin position="1"/>
        <end position="25"/>
    </location>
</feature>
<dbReference type="Proteomes" id="UP000321790">
    <property type="component" value="Unassembled WGS sequence"/>
</dbReference>
<evidence type="ECO:0000313" key="3">
    <source>
        <dbReference type="Proteomes" id="UP000321790"/>
    </source>
</evidence>